<sequence length="212" mass="24685">MGREFIDLFDHWAESYDNTVIGHDIEYKEVFEGYDRILDEVASKVNGTIIEFGVGTGNLSKKLLEKGNHVIGIEPSKEMRAIAKKKFPHLKIYDGDFLSLPEFNEKIDAIVSTWAFHHLTDDEKNLAIEKYSHLLEKGAKIVFADTVYENLEAKHAIIENAKRKGFKNLVDDLNREYYTFIEVLRTIFTNHRFEVQFKQLNKFVWLIDAVKQ</sequence>
<dbReference type="AlphaFoldDB" id="A0A8J8GHP0"/>
<dbReference type="SUPFAM" id="SSF53335">
    <property type="entry name" value="S-adenosyl-L-methionine-dependent methyltransferases"/>
    <property type="match status" value="1"/>
</dbReference>
<evidence type="ECO:0000256" key="1">
    <source>
        <dbReference type="ARBA" id="ARBA00022603"/>
    </source>
</evidence>
<accession>A0A8J8GHP0</accession>
<protein>
    <recommendedName>
        <fullName evidence="4">Uncharacterized methyltransferase HR057_09380</fullName>
        <ecNumber evidence="4">2.1.1.-</ecNumber>
    </recommendedName>
</protein>
<keyword evidence="2 4" id="KW-0808">Transferase</keyword>
<evidence type="ECO:0000313" key="6">
    <source>
        <dbReference type="EMBL" id="NSL51961.1"/>
    </source>
</evidence>
<keyword evidence="7" id="KW-1185">Reference proteome</keyword>
<dbReference type="EC" id="2.1.1.-" evidence="4"/>
<dbReference type="InterPro" id="IPR023553">
    <property type="entry name" value="Uncharacterised_MeTfrase_YrrT"/>
</dbReference>
<evidence type="ECO:0000256" key="2">
    <source>
        <dbReference type="ARBA" id="ARBA00022679"/>
    </source>
</evidence>
<dbReference type="CDD" id="cd02440">
    <property type="entry name" value="AdoMet_MTases"/>
    <property type="match status" value="1"/>
</dbReference>
<keyword evidence="1 4" id="KW-0489">Methyltransferase</keyword>
<dbReference type="RefSeq" id="WP_173731165.1">
    <property type="nucleotide sequence ID" value="NZ_JABTTE010000011.1"/>
</dbReference>
<dbReference type="Gene3D" id="3.40.50.150">
    <property type="entry name" value="Vaccinia Virus protein VP39"/>
    <property type="match status" value="1"/>
</dbReference>
<organism evidence="6 7">
    <name type="scientific">Calidifontibacillus erzurumensis</name>
    <dbReference type="NCBI Taxonomy" id="2741433"/>
    <lineage>
        <taxon>Bacteria</taxon>
        <taxon>Bacillati</taxon>
        <taxon>Bacillota</taxon>
        <taxon>Bacilli</taxon>
        <taxon>Bacillales</taxon>
        <taxon>Bacillaceae</taxon>
        <taxon>Calidifontibacillus/Schinkia group</taxon>
        <taxon>Calidifontibacillus</taxon>
    </lineage>
</organism>
<feature type="binding site" evidence="4">
    <location>
        <position position="74"/>
    </location>
    <ligand>
        <name>S-adenosyl-L-methionine</name>
        <dbReference type="ChEBI" id="CHEBI:59789"/>
    </ligand>
</feature>
<dbReference type="PANTHER" id="PTHR43861">
    <property type="entry name" value="TRANS-ACONITATE 2-METHYLTRANSFERASE-RELATED"/>
    <property type="match status" value="1"/>
</dbReference>
<dbReference type="Pfam" id="PF13649">
    <property type="entry name" value="Methyltransf_25"/>
    <property type="match status" value="1"/>
</dbReference>
<dbReference type="GO" id="GO:0008757">
    <property type="term" value="F:S-adenosylmethionine-dependent methyltransferase activity"/>
    <property type="evidence" value="ECO:0007669"/>
    <property type="project" value="UniProtKB-UniRule"/>
</dbReference>
<proteinExistence type="inferred from homology"/>
<feature type="binding site" evidence="4">
    <location>
        <position position="96"/>
    </location>
    <ligand>
        <name>S-adenosyl-L-methionine</name>
        <dbReference type="ChEBI" id="CHEBI:59789"/>
    </ligand>
</feature>
<feature type="binding site" evidence="4">
    <location>
        <position position="53"/>
    </location>
    <ligand>
        <name>S-adenosyl-L-methionine</name>
        <dbReference type="ChEBI" id="CHEBI:59789"/>
    </ligand>
</feature>
<dbReference type="GO" id="GO:0032259">
    <property type="term" value="P:methylation"/>
    <property type="evidence" value="ECO:0007669"/>
    <property type="project" value="UniProtKB-KW"/>
</dbReference>
<dbReference type="EMBL" id="JABTTE010000011">
    <property type="protein sequence ID" value="NSL51961.1"/>
    <property type="molecule type" value="Genomic_DNA"/>
</dbReference>
<evidence type="ECO:0000256" key="3">
    <source>
        <dbReference type="ARBA" id="ARBA00022691"/>
    </source>
</evidence>
<gene>
    <name evidence="6" type="ORF">HR057_09380</name>
</gene>
<dbReference type="InterPro" id="IPR041698">
    <property type="entry name" value="Methyltransf_25"/>
</dbReference>
<reference evidence="6" key="1">
    <citation type="submission" date="2020-06" db="EMBL/GenBank/DDBJ databases">
        <title>A novel thermopfilic bacterium from Erzurum, Turkey.</title>
        <authorList>
            <person name="Adiguzel A."/>
            <person name="Ay H."/>
            <person name="Baltaci M.O."/>
        </authorList>
    </citation>
    <scope>NUCLEOTIDE SEQUENCE</scope>
    <source>
        <strain evidence="6">P2</strain>
    </source>
</reference>
<comment type="function">
    <text evidence="4">Could be a S-adenosyl-L-methionine-dependent methyltransferase.</text>
</comment>
<comment type="caution">
    <text evidence="6">The sequence shown here is derived from an EMBL/GenBank/DDBJ whole genome shotgun (WGS) entry which is preliminary data.</text>
</comment>
<comment type="similarity">
    <text evidence="4">Belongs to the methyltransferase superfamily. YrrT family.</text>
</comment>
<dbReference type="HAMAP" id="MF_02100">
    <property type="entry name" value="Methyltr_YrrT"/>
    <property type="match status" value="1"/>
</dbReference>
<feature type="domain" description="Methyltransferase" evidence="5">
    <location>
        <begin position="49"/>
        <end position="138"/>
    </location>
</feature>
<evidence type="ECO:0000313" key="7">
    <source>
        <dbReference type="Proteomes" id="UP000625804"/>
    </source>
</evidence>
<name>A0A8J8GHP0_9BACI</name>
<dbReference type="InterPro" id="IPR029063">
    <property type="entry name" value="SAM-dependent_MTases_sf"/>
</dbReference>
<dbReference type="Proteomes" id="UP000625804">
    <property type="component" value="Unassembled WGS sequence"/>
</dbReference>
<keyword evidence="3 4" id="KW-0949">S-adenosyl-L-methionine</keyword>
<evidence type="ECO:0000259" key="5">
    <source>
        <dbReference type="Pfam" id="PF13649"/>
    </source>
</evidence>
<evidence type="ECO:0000256" key="4">
    <source>
        <dbReference type="HAMAP-Rule" id="MF_02100"/>
    </source>
</evidence>